<evidence type="ECO:0000259" key="7">
    <source>
        <dbReference type="PROSITE" id="PS50850"/>
    </source>
</evidence>
<feature type="region of interest" description="Disordered" evidence="5">
    <location>
        <begin position="18"/>
        <end position="49"/>
    </location>
</feature>
<dbReference type="SUPFAM" id="SSF103473">
    <property type="entry name" value="MFS general substrate transporter"/>
    <property type="match status" value="1"/>
</dbReference>
<feature type="transmembrane region" description="Helical" evidence="6">
    <location>
        <begin position="209"/>
        <end position="232"/>
    </location>
</feature>
<accession>A0A8J2QGR5</accession>
<evidence type="ECO:0000256" key="4">
    <source>
        <dbReference type="ARBA" id="ARBA00023136"/>
    </source>
</evidence>
<dbReference type="Pfam" id="PF00083">
    <property type="entry name" value="Sugar_tr"/>
    <property type="match status" value="1"/>
</dbReference>
<keyword evidence="2 6" id="KW-0812">Transmembrane</keyword>
<protein>
    <submittedName>
        <fullName evidence="8">(African queen) hypothetical protein</fullName>
    </submittedName>
</protein>
<dbReference type="PROSITE" id="PS50850">
    <property type="entry name" value="MFS"/>
    <property type="match status" value="1"/>
</dbReference>
<dbReference type="InterPro" id="IPR020846">
    <property type="entry name" value="MFS_dom"/>
</dbReference>
<dbReference type="OrthoDB" id="3936150at2759"/>
<dbReference type="EMBL" id="CAKASE010000048">
    <property type="protein sequence ID" value="CAG9562572.1"/>
    <property type="molecule type" value="Genomic_DNA"/>
</dbReference>
<dbReference type="PANTHER" id="PTHR24064">
    <property type="entry name" value="SOLUTE CARRIER FAMILY 22 MEMBER"/>
    <property type="match status" value="1"/>
</dbReference>
<keyword evidence="3 6" id="KW-1133">Transmembrane helix</keyword>
<evidence type="ECO:0000313" key="9">
    <source>
        <dbReference type="Proteomes" id="UP000789524"/>
    </source>
</evidence>
<proteinExistence type="predicted"/>
<evidence type="ECO:0000256" key="3">
    <source>
        <dbReference type="ARBA" id="ARBA00022989"/>
    </source>
</evidence>
<feature type="transmembrane region" description="Helical" evidence="6">
    <location>
        <begin position="267"/>
        <end position="290"/>
    </location>
</feature>
<feature type="transmembrane region" description="Helical" evidence="6">
    <location>
        <begin position="366"/>
        <end position="383"/>
    </location>
</feature>
<feature type="transmembrane region" description="Helical" evidence="6">
    <location>
        <begin position="178"/>
        <end position="202"/>
    </location>
</feature>
<comment type="subcellular location">
    <subcellularLocation>
        <location evidence="1">Membrane</location>
        <topology evidence="1">Multi-pass membrane protein</topology>
    </subcellularLocation>
</comment>
<organism evidence="8 9">
    <name type="scientific">Danaus chrysippus</name>
    <name type="common">African queen</name>
    <dbReference type="NCBI Taxonomy" id="151541"/>
    <lineage>
        <taxon>Eukaryota</taxon>
        <taxon>Metazoa</taxon>
        <taxon>Ecdysozoa</taxon>
        <taxon>Arthropoda</taxon>
        <taxon>Hexapoda</taxon>
        <taxon>Insecta</taxon>
        <taxon>Pterygota</taxon>
        <taxon>Neoptera</taxon>
        <taxon>Endopterygota</taxon>
        <taxon>Lepidoptera</taxon>
        <taxon>Glossata</taxon>
        <taxon>Ditrysia</taxon>
        <taxon>Papilionoidea</taxon>
        <taxon>Nymphalidae</taxon>
        <taxon>Danainae</taxon>
        <taxon>Danaini</taxon>
        <taxon>Danaina</taxon>
        <taxon>Danaus</taxon>
        <taxon>Anosia</taxon>
    </lineage>
</organism>
<evidence type="ECO:0000256" key="1">
    <source>
        <dbReference type="ARBA" id="ARBA00004141"/>
    </source>
</evidence>
<name>A0A8J2QGR5_9NEOP</name>
<sequence length="404" mass="45734">MQTLFLVMSEDEIEKLSSGVAKNSTSVRKDASETKNDSKSNELASELRNSDANSEDVTLKVLGEFGKWQLWLSVYMALLKLPLAWYQLNIIFMAPPQEFWCAKPESLSFLTDKEWRRLCAPLIEEYPCLIFDPEILLVLPYMERQLIPLVKCPRFVYNTTVFTRTISSDWDLVCSRHWLIHLTQSIMMWGVLLGGIIFGIIADKCGRKIPLMIGITIQCIASFITSVLPWYWLFLVNWFILALASGGIGIISFVLSMEIVGGKWRTIIPIVYQLPFGLGNTVMAILAYWLRDWRKLEIALATLSSLFLFYWVLITESPRWLIATGQTEKALGRNGGVGGVTTFARVAAMVAPAVVNLEELRPDLPLILLAIMSFGQLALLIPLPETKDQPLPDTLEQAEEFYKK</sequence>
<feature type="transmembrane region" description="Helical" evidence="6">
    <location>
        <begin position="335"/>
        <end position="354"/>
    </location>
</feature>
<feature type="transmembrane region" description="Helical" evidence="6">
    <location>
        <begin position="238"/>
        <end position="255"/>
    </location>
</feature>
<evidence type="ECO:0000256" key="5">
    <source>
        <dbReference type="SAM" id="MobiDB-lite"/>
    </source>
</evidence>
<comment type="caution">
    <text evidence="8">The sequence shown here is derived from an EMBL/GenBank/DDBJ whole genome shotgun (WGS) entry which is preliminary data.</text>
</comment>
<feature type="transmembrane region" description="Helical" evidence="6">
    <location>
        <begin position="296"/>
        <end position="314"/>
    </location>
</feature>
<reference evidence="8" key="1">
    <citation type="submission" date="2021-09" db="EMBL/GenBank/DDBJ databases">
        <authorList>
            <person name="Martin H S."/>
        </authorList>
    </citation>
    <scope>NUCLEOTIDE SEQUENCE</scope>
</reference>
<keyword evidence="4 6" id="KW-0472">Membrane</keyword>
<dbReference type="Gene3D" id="1.20.1250.20">
    <property type="entry name" value="MFS general substrate transporter like domains"/>
    <property type="match status" value="1"/>
</dbReference>
<evidence type="ECO:0000313" key="8">
    <source>
        <dbReference type="EMBL" id="CAG9562572.1"/>
    </source>
</evidence>
<keyword evidence="9" id="KW-1185">Reference proteome</keyword>
<feature type="compositionally biased region" description="Basic and acidic residues" evidence="5">
    <location>
        <begin position="27"/>
        <end position="40"/>
    </location>
</feature>
<dbReference type="GO" id="GO:0022857">
    <property type="term" value="F:transmembrane transporter activity"/>
    <property type="evidence" value="ECO:0007669"/>
    <property type="project" value="InterPro"/>
</dbReference>
<evidence type="ECO:0000256" key="2">
    <source>
        <dbReference type="ARBA" id="ARBA00022692"/>
    </source>
</evidence>
<dbReference type="InterPro" id="IPR036259">
    <property type="entry name" value="MFS_trans_sf"/>
</dbReference>
<dbReference type="Proteomes" id="UP000789524">
    <property type="component" value="Unassembled WGS sequence"/>
</dbReference>
<dbReference type="InterPro" id="IPR005828">
    <property type="entry name" value="MFS_sugar_transport-like"/>
</dbReference>
<dbReference type="AlphaFoldDB" id="A0A8J2QGR5"/>
<feature type="domain" description="Major facilitator superfamily (MFS) profile" evidence="7">
    <location>
        <begin position="129"/>
        <end position="404"/>
    </location>
</feature>
<evidence type="ECO:0000256" key="6">
    <source>
        <dbReference type="SAM" id="Phobius"/>
    </source>
</evidence>
<dbReference type="GO" id="GO:0016020">
    <property type="term" value="C:membrane"/>
    <property type="evidence" value="ECO:0007669"/>
    <property type="project" value="UniProtKB-SubCell"/>
</dbReference>
<gene>
    <name evidence="8" type="ORF">DCHRY22_LOCUS3886</name>
</gene>